<reference evidence="3" key="1">
    <citation type="journal article" date="2019" name="Int. J. Syst. Evol. Microbiol.">
        <title>The Global Catalogue of Microorganisms (GCM) 10K type strain sequencing project: providing services to taxonomists for standard genome sequencing and annotation.</title>
        <authorList>
            <consortium name="The Broad Institute Genomics Platform"/>
            <consortium name="The Broad Institute Genome Sequencing Center for Infectious Disease"/>
            <person name="Wu L."/>
            <person name="Ma J."/>
        </authorList>
    </citation>
    <scope>NUCLEOTIDE SEQUENCE [LARGE SCALE GENOMIC DNA]</scope>
    <source>
        <strain evidence="3">JCM 17224</strain>
    </source>
</reference>
<protein>
    <recommendedName>
        <fullName evidence="4">DUF3108 domain-containing protein</fullName>
    </recommendedName>
</protein>
<keyword evidence="1" id="KW-0732">Signal</keyword>
<accession>A0ABP7SWR6</accession>
<organism evidence="2 3">
    <name type="scientific">Hymenobacter fastidiosus</name>
    <dbReference type="NCBI Taxonomy" id="486264"/>
    <lineage>
        <taxon>Bacteria</taxon>
        <taxon>Pseudomonadati</taxon>
        <taxon>Bacteroidota</taxon>
        <taxon>Cytophagia</taxon>
        <taxon>Cytophagales</taxon>
        <taxon>Hymenobacteraceae</taxon>
        <taxon>Hymenobacter</taxon>
    </lineage>
</organism>
<feature type="signal peptide" evidence="1">
    <location>
        <begin position="1"/>
        <end position="21"/>
    </location>
</feature>
<evidence type="ECO:0008006" key="4">
    <source>
        <dbReference type="Google" id="ProtNLM"/>
    </source>
</evidence>
<sequence>MKHLITILLFATCLTSINAHSGWTLIDKTSIRGSISGSITQGYIFKVDRGFYVINERTRQRVRTRNPEVKIYQNGSDYKLVIEDFDEPVICKKLKNVIETQISGEFKGWEGETIFKMMNGQIWQQSSYAYTYHYAYSPNVLIYEFKGTWTMKVEDVDEAIQVSKLK</sequence>
<dbReference type="RefSeq" id="WP_345074626.1">
    <property type="nucleotide sequence ID" value="NZ_BAABDJ010000038.1"/>
</dbReference>
<name>A0ABP7SWR6_9BACT</name>
<comment type="caution">
    <text evidence="2">The sequence shown here is derived from an EMBL/GenBank/DDBJ whole genome shotgun (WGS) entry which is preliminary data.</text>
</comment>
<dbReference type="Proteomes" id="UP001500567">
    <property type="component" value="Unassembled WGS sequence"/>
</dbReference>
<proteinExistence type="predicted"/>
<evidence type="ECO:0000313" key="3">
    <source>
        <dbReference type="Proteomes" id="UP001500567"/>
    </source>
</evidence>
<gene>
    <name evidence="2" type="ORF">GCM10022408_33750</name>
</gene>
<evidence type="ECO:0000313" key="2">
    <source>
        <dbReference type="EMBL" id="GAA4017432.1"/>
    </source>
</evidence>
<dbReference type="EMBL" id="BAABDJ010000038">
    <property type="protein sequence ID" value="GAA4017432.1"/>
    <property type="molecule type" value="Genomic_DNA"/>
</dbReference>
<feature type="chain" id="PRO_5046965514" description="DUF3108 domain-containing protein" evidence="1">
    <location>
        <begin position="22"/>
        <end position="166"/>
    </location>
</feature>
<keyword evidence="3" id="KW-1185">Reference proteome</keyword>
<evidence type="ECO:0000256" key="1">
    <source>
        <dbReference type="SAM" id="SignalP"/>
    </source>
</evidence>